<accession>A0AAD7V6X6</accession>
<dbReference type="InterPro" id="IPR049398">
    <property type="entry name" value="ETF-QO/FixC_UQ-bd"/>
</dbReference>
<dbReference type="GO" id="GO:0004174">
    <property type="term" value="F:electron-transferring-flavoprotein dehydrogenase activity"/>
    <property type="evidence" value="ECO:0007669"/>
    <property type="project" value="UniProtKB-UniRule"/>
</dbReference>
<dbReference type="GO" id="GO:0046872">
    <property type="term" value="F:metal ion binding"/>
    <property type="evidence" value="ECO:0007669"/>
    <property type="project" value="UniProtKB-KW"/>
</dbReference>
<evidence type="ECO:0000256" key="4">
    <source>
        <dbReference type="ARBA" id="ARBA00022485"/>
    </source>
</evidence>
<comment type="cofactor">
    <cofactor evidence="14">
        <name>[4Fe-4S] cluster</name>
        <dbReference type="ChEBI" id="CHEBI:49883"/>
    </cofactor>
    <text evidence="14">Binds 1 [4Fe-4S] cluster.</text>
</comment>
<keyword evidence="12 14" id="KW-0830">Ubiquinone</keyword>
<dbReference type="Pfam" id="PF13450">
    <property type="entry name" value="NAD_binding_8"/>
    <property type="match status" value="1"/>
</dbReference>
<evidence type="ECO:0000256" key="3">
    <source>
        <dbReference type="ARBA" id="ARBA00022448"/>
    </source>
</evidence>
<protein>
    <recommendedName>
        <fullName evidence="14">Electron transfer flavoprotein-ubiquinone oxidoreductase</fullName>
        <shortName evidence="14">ETF-QO</shortName>
        <ecNumber evidence="14">1.5.5.1</ecNumber>
    </recommendedName>
</protein>
<evidence type="ECO:0000256" key="8">
    <source>
        <dbReference type="ARBA" id="ARBA00022982"/>
    </source>
</evidence>
<dbReference type="PROSITE" id="PS51379">
    <property type="entry name" value="4FE4S_FER_2"/>
    <property type="match status" value="1"/>
</dbReference>
<comment type="caution">
    <text evidence="16">The sequence shown here is derived from an EMBL/GenBank/DDBJ whole genome shotgun (WGS) entry which is preliminary data.</text>
</comment>
<comment type="catalytic activity">
    <reaction evidence="13 14">
        <text>a ubiquinone + reduced [electron-transfer flavoprotein] = a ubiquinol + oxidized [electron-transfer flavoprotein] + H(+)</text>
        <dbReference type="Rhea" id="RHEA:24052"/>
        <dbReference type="Rhea" id="RHEA-COMP:9565"/>
        <dbReference type="Rhea" id="RHEA-COMP:9566"/>
        <dbReference type="Rhea" id="RHEA-COMP:10685"/>
        <dbReference type="Rhea" id="RHEA-COMP:10686"/>
        <dbReference type="ChEBI" id="CHEBI:15378"/>
        <dbReference type="ChEBI" id="CHEBI:16389"/>
        <dbReference type="ChEBI" id="CHEBI:17976"/>
        <dbReference type="ChEBI" id="CHEBI:57692"/>
        <dbReference type="ChEBI" id="CHEBI:58307"/>
        <dbReference type="EC" id="1.5.5.1"/>
    </reaction>
</comment>
<comment type="cofactor">
    <cofactor evidence="1 14">
        <name>FAD</name>
        <dbReference type="ChEBI" id="CHEBI:57692"/>
    </cofactor>
</comment>
<dbReference type="EC" id="1.5.5.1" evidence="14"/>
<evidence type="ECO:0000256" key="10">
    <source>
        <dbReference type="ARBA" id="ARBA00023004"/>
    </source>
</evidence>
<evidence type="ECO:0000256" key="7">
    <source>
        <dbReference type="ARBA" id="ARBA00022827"/>
    </source>
</evidence>
<evidence type="ECO:0000256" key="12">
    <source>
        <dbReference type="ARBA" id="ARBA00023075"/>
    </source>
</evidence>
<evidence type="ECO:0000256" key="9">
    <source>
        <dbReference type="ARBA" id="ARBA00023002"/>
    </source>
</evidence>
<evidence type="ECO:0000259" key="15">
    <source>
        <dbReference type="PROSITE" id="PS51379"/>
    </source>
</evidence>
<evidence type="ECO:0000256" key="1">
    <source>
        <dbReference type="ARBA" id="ARBA00001974"/>
    </source>
</evidence>
<dbReference type="InterPro" id="IPR017896">
    <property type="entry name" value="4Fe4S_Fe-S-bd"/>
</dbReference>
<dbReference type="Pfam" id="PF21162">
    <property type="entry name" value="ETFQO_UQ-bd"/>
    <property type="match status" value="1"/>
</dbReference>
<evidence type="ECO:0000256" key="14">
    <source>
        <dbReference type="RuleBase" id="RU366068"/>
    </source>
</evidence>
<dbReference type="RefSeq" id="XP_058344313.1">
    <property type="nucleotide sequence ID" value="XM_058484814.1"/>
</dbReference>
<keyword evidence="6 14" id="KW-0479">Metal-binding</keyword>
<keyword evidence="11 14" id="KW-0411">Iron-sulfur</keyword>
<evidence type="ECO:0000313" key="16">
    <source>
        <dbReference type="EMBL" id="KAJ8659400.1"/>
    </source>
</evidence>
<keyword evidence="9 14" id="KW-0560">Oxidoreductase</keyword>
<dbReference type="InterPro" id="IPR040156">
    <property type="entry name" value="ETF-QO"/>
</dbReference>
<dbReference type="Gene3D" id="3.50.50.60">
    <property type="entry name" value="FAD/NAD(P)-binding domain"/>
    <property type="match status" value="1"/>
</dbReference>
<name>A0AAD7V6X6_9FUNG</name>
<dbReference type="GO" id="GO:0051539">
    <property type="term" value="F:4 iron, 4 sulfur cluster binding"/>
    <property type="evidence" value="ECO:0007669"/>
    <property type="project" value="UniProtKB-UniRule"/>
</dbReference>
<dbReference type="EMBL" id="JARTCD010000018">
    <property type="protein sequence ID" value="KAJ8659400.1"/>
    <property type="molecule type" value="Genomic_DNA"/>
</dbReference>
<evidence type="ECO:0000256" key="13">
    <source>
        <dbReference type="ARBA" id="ARBA00052682"/>
    </source>
</evidence>
<keyword evidence="3 14" id="KW-0813">Transport</keyword>
<evidence type="ECO:0000313" key="17">
    <source>
        <dbReference type="Proteomes" id="UP001234581"/>
    </source>
</evidence>
<dbReference type="SUPFAM" id="SSF51905">
    <property type="entry name" value="FAD/NAD(P)-binding domain"/>
    <property type="match status" value="1"/>
</dbReference>
<dbReference type="Pfam" id="PF05187">
    <property type="entry name" value="Fer4_ETF_QO"/>
    <property type="match status" value="1"/>
</dbReference>
<reference evidence="16 17" key="1">
    <citation type="submission" date="2023-03" db="EMBL/GenBank/DDBJ databases">
        <title>Genome sequence of Lichtheimia ornata CBS 291.66.</title>
        <authorList>
            <person name="Mohabir J.T."/>
            <person name="Shea T.P."/>
            <person name="Kurbessoian T."/>
            <person name="Berby B."/>
            <person name="Fontaine J."/>
            <person name="Livny J."/>
            <person name="Gnirke A."/>
            <person name="Stajich J.E."/>
            <person name="Cuomo C.A."/>
        </authorList>
    </citation>
    <scope>NUCLEOTIDE SEQUENCE [LARGE SCALE GENOMIC DNA]</scope>
    <source>
        <strain evidence="16">CBS 291.66</strain>
    </source>
</reference>
<dbReference type="AlphaFoldDB" id="A0AAD7V6X6"/>
<evidence type="ECO:0000256" key="2">
    <source>
        <dbReference type="ARBA" id="ARBA00002819"/>
    </source>
</evidence>
<gene>
    <name evidence="16" type="ORF">O0I10_004762</name>
</gene>
<evidence type="ECO:0000256" key="6">
    <source>
        <dbReference type="ARBA" id="ARBA00022723"/>
    </source>
</evidence>
<dbReference type="SUPFAM" id="SSF54862">
    <property type="entry name" value="4Fe-4S ferredoxins"/>
    <property type="match status" value="1"/>
</dbReference>
<organism evidence="16 17">
    <name type="scientific">Lichtheimia ornata</name>
    <dbReference type="NCBI Taxonomy" id="688661"/>
    <lineage>
        <taxon>Eukaryota</taxon>
        <taxon>Fungi</taxon>
        <taxon>Fungi incertae sedis</taxon>
        <taxon>Mucoromycota</taxon>
        <taxon>Mucoromycotina</taxon>
        <taxon>Mucoromycetes</taxon>
        <taxon>Mucorales</taxon>
        <taxon>Lichtheimiaceae</taxon>
        <taxon>Lichtheimia</taxon>
    </lineage>
</organism>
<dbReference type="Gene3D" id="3.30.9.90">
    <property type="match status" value="1"/>
</dbReference>
<feature type="domain" description="4Fe-4S ferredoxin-type" evidence="15">
    <location>
        <begin position="573"/>
        <end position="602"/>
    </location>
</feature>
<evidence type="ECO:0000256" key="5">
    <source>
        <dbReference type="ARBA" id="ARBA00022630"/>
    </source>
</evidence>
<comment type="function">
    <text evidence="2 14">Accepts electrons from ETF and reduces ubiquinone.</text>
</comment>
<sequence>MFYSRKALPSLLLASRNLSIPHPTCTIRPISLSRRMISSSYPRPIWIPNRDSLSEDDPRRAEVFEDDTDVVIVGAGPAGLAAAIRLKQLAQDELRVMVVEKAGELGAHTLSGAVLEPRALNELIPDWQERGAPLHTPVTSDSMQFLTRSMSLPLPLPPTMDNHGNYVISLSNFVKWLGEQAEELGVEIYPGFGGSELRYHPDGSVAGVQLNDLGLDKNFKPKDNYERGMAINAKVTLLAEGCHGSLTKTLINKFNLRKDRQPQKYGIGLKEVWEIDPAKHDPGKVVHTIGWPLSFQTYGGGFLYHFEAERHLVSIGYVVGLDYNNPFMNPYKEFQQFKLHPSIKPILEGGQCISYGARALNEGGYQSIPKLTFPGGALIGCTAGFLNVPKIKGTHTAMKTGMMAAEATYERLLGSTKEQQQQGPILLDNYETAFNKSWVHDELYAVRNCKPSFHTALGIYGGLLYSGISTMITKGREPWTFKHGKPDWAELDPAAICKPIPYPRPDGKITFDLLTNVSRTGTNHAEDQPSHLRLRDKDVPVERNLAVYDGPESRFCPAGVYEFVDDEARPGQKRLQINSQNCIHCKTCDIKDPSQNIDWTVPEGGDGPKYVWT</sequence>
<keyword evidence="5 14" id="KW-0285">Flavoprotein</keyword>
<dbReference type="GO" id="GO:0005743">
    <property type="term" value="C:mitochondrial inner membrane"/>
    <property type="evidence" value="ECO:0007669"/>
    <property type="project" value="TreeGrafter"/>
</dbReference>
<dbReference type="FunFam" id="3.30.70.20:FF:000012">
    <property type="entry name" value="Electron transfer flavoprotein-ubiquinone oxidoreductase, mitochondrial"/>
    <property type="match status" value="1"/>
</dbReference>
<dbReference type="PANTHER" id="PTHR10617:SF107">
    <property type="entry name" value="ELECTRON TRANSFER FLAVOPROTEIN-UBIQUINONE OXIDOREDUCTASE, MITOCHONDRIAL"/>
    <property type="match status" value="1"/>
</dbReference>
<dbReference type="GeneID" id="83212175"/>
<keyword evidence="10 14" id="KW-0408">Iron</keyword>
<dbReference type="Gene3D" id="3.30.70.20">
    <property type="match status" value="1"/>
</dbReference>
<dbReference type="Proteomes" id="UP001234581">
    <property type="component" value="Unassembled WGS sequence"/>
</dbReference>
<evidence type="ECO:0000256" key="11">
    <source>
        <dbReference type="ARBA" id="ARBA00023014"/>
    </source>
</evidence>
<keyword evidence="8 14" id="KW-0249">Electron transport</keyword>
<keyword evidence="4" id="KW-0004">4Fe-4S</keyword>
<dbReference type="InterPro" id="IPR036188">
    <property type="entry name" value="FAD/NAD-bd_sf"/>
</dbReference>
<keyword evidence="7 14" id="KW-0274">FAD</keyword>
<keyword evidence="17" id="KW-1185">Reference proteome</keyword>
<dbReference type="PANTHER" id="PTHR10617">
    <property type="entry name" value="ELECTRON TRANSFER FLAVOPROTEIN-UBIQUINONE OXIDOREDUCTASE"/>
    <property type="match status" value="1"/>
</dbReference>
<proteinExistence type="predicted"/>
<dbReference type="InterPro" id="IPR007859">
    <property type="entry name" value="ETF-QO/FixX_C"/>
</dbReference>
<dbReference type="SUPFAM" id="SSF54373">
    <property type="entry name" value="FAD-linked reductases, C-terminal domain"/>
    <property type="match status" value="1"/>
</dbReference>